<dbReference type="Proteomes" id="UP000031643">
    <property type="component" value="Chromosome"/>
</dbReference>
<keyword evidence="3 7" id="KW-0812">Transmembrane</keyword>
<evidence type="ECO:0000256" key="5">
    <source>
        <dbReference type="ARBA" id="ARBA00023136"/>
    </source>
</evidence>
<feature type="transmembrane region" description="Helical" evidence="7">
    <location>
        <begin position="56"/>
        <end position="80"/>
    </location>
</feature>
<feature type="transmembrane region" description="Helical" evidence="7">
    <location>
        <begin position="300"/>
        <end position="318"/>
    </location>
</feature>
<evidence type="ECO:0000256" key="3">
    <source>
        <dbReference type="ARBA" id="ARBA00022692"/>
    </source>
</evidence>
<feature type="compositionally biased region" description="Polar residues" evidence="6">
    <location>
        <begin position="1"/>
        <end position="13"/>
    </location>
</feature>
<evidence type="ECO:0000256" key="4">
    <source>
        <dbReference type="ARBA" id="ARBA00022989"/>
    </source>
</evidence>
<dbReference type="PANTHER" id="PTHR30250:SF11">
    <property type="entry name" value="O-ANTIGEN TRANSPORTER-RELATED"/>
    <property type="match status" value="1"/>
</dbReference>
<dbReference type="AlphaFoldDB" id="A0A0A8JZ27"/>
<evidence type="ECO:0000313" key="8">
    <source>
        <dbReference type="EMBL" id="BAQ15676.1"/>
    </source>
</evidence>
<keyword evidence="2" id="KW-1003">Cell membrane</keyword>
<dbReference type="STRING" id="1384459.GL4_0206"/>
<feature type="transmembrane region" description="Helical" evidence="7">
    <location>
        <begin position="489"/>
        <end position="510"/>
    </location>
</feature>
<evidence type="ECO:0000256" key="7">
    <source>
        <dbReference type="SAM" id="Phobius"/>
    </source>
</evidence>
<accession>A0A0A8JZ27</accession>
<dbReference type="GO" id="GO:0005886">
    <property type="term" value="C:plasma membrane"/>
    <property type="evidence" value="ECO:0007669"/>
    <property type="project" value="UniProtKB-SubCell"/>
</dbReference>
<comment type="subcellular location">
    <subcellularLocation>
        <location evidence="1">Cell membrane</location>
        <topology evidence="1">Multi-pass membrane protein</topology>
    </subcellularLocation>
</comment>
<dbReference type="Pfam" id="PF13440">
    <property type="entry name" value="Polysacc_synt_3"/>
    <property type="match status" value="1"/>
</dbReference>
<feature type="region of interest" description="Disordered" evidence="6">
    <location>
        <begin position="1"/>
        <end position="24"/>
    </location>
</feature>
<proteinExistence type="predicted"/>
<feature type="transmembrane region" description="Helical" evidence="7">
    <location>
        <begin position="462"/>
        <end position="483"/>
    </location>
</feature>
<evidence type="ECO:0000256" key="1">
    <source>
        <dbReference type="ARBA" id="ARBA00004651"/>
    </source>
</evidence>
<feature type="transmembrane region" description="Helical" evidence="7">
    <location>
        <begin position="160"/>
        <end position="180"/>
    </location>
</feature>
<dbReference type="EMBL" id="AP014648">
    <property type="protein sequence ID" value="BAQ15676.1"/>
    <property type="molecule type" value="Genomic_DNA"/>
</dbReference>
<dbReference type="InterPro" id="IPR050833">
    <property type="entry name" value="Poly_Biosynth_Transport"/>
</dbReference>
<keyword evidence="4 7" id="KW-1133">Transmembrane helix</keyword>
<evidence type="ECO:0000256" key="6">
    <source>
        <dbReference type="SAM" id="MobiDB-lite"/>
    </source>
</evidence>
<gene>
    <name evidence="8" type="ORF">GL4_0206</name>
</gene>
<dbReference type="OrthoDB" id="7806958at2"/>
<dbReference type="RefSeq" id="WP_045363576.1">
    <property type="nucleotide sequence ID" value="NZ_AP014648.1"/>
</dbReference>
<protein>
    <submittedName>
        <fullName evidence="8">Uncharacterized protein</fullName>
    </submittedName>
</protein>
<reference evidence="8 9" key="1">
    <citation type="submission" date="2014-09" db="EMBL/GenBank/DDBJ databases">
        <title>Genome sequencing of Methyloceanibacter caenitepidi Gela4.</title>
        <authorList>
            <person name="Takeuchi M."/>
            <person name="Susumu S."/>
            <person name="Kamagata Y."/>
            <person name="Oshima K."/>
            <person name="Hattori M."/>
            <person name="Iwasaki W."/>
        </authorList>
    </citation>
    <scope>NUCLEOTIDE SEQUENCE [LARGE SCALE GENOMIC DNA]</scope>
    <source>
        <strain evidence="8 9">Gela4</strain>
    </source>
</reference>
<dbReference type="HOGENOM" id="CLU_040912_0_0_5"/>
<evidence type="ECO:0000256" key="2">
    <source>
        <dbReference type="ARBA" id="ARBA00022475"/>
    </source>
</evidence>
<feature type="transmembrane region" description="Helical" evidence="7">
    <location>
        <begin position="86"/>
        <end position="102"/>
    </location>
</feature>
<sequence length="536" mass="56322">MNSEATTDDQNPINRDEHTGTGDILGVGVHRDEGLYESLAGPPALREGKSALNSSLINTAAGMFSLIAGFGSSVIVARALGVEGTGIVAFALWFMMLATAVSDRGWPQAVLRFIGGTVGPDGRTSLLCKALIKRFAVTTGLMAIGILGYAGWLYHSGNSGAAFVWAATAALFLTYAYAAMSIGAAHGLGRFGDAAVNTLIGCIMQPAAVLFGALVLGPGGAILGHVLRHLPQALSLRSYIGPGSSRDVEITKPVRNYARNTWLSGVLHATVETRAELAVIGLYFSFVAVGYYAVGLTMYALVVQLGLFLLASLLPHFSALHDQNDVAGLVLSYQRSLRWLGIVLAPICFGGAAIAPALIPLVFGQEFTPAVPISEVLVACSFASALTLVQTHMMLAREKSAWQLGLSGVWGAISIVLMLILVPFLGPIGAAWIKAAIAVATLASFAWYCQTRLDMPFVTADILKIVAAGLMSALAARFCLYWDPGLLGMLLGIAAGAVVYTACIALLSVLPQDEQTMLLSWISKYGPGRFRSAGNE</sequence>
<feature type="transmembrane region" description="Helical" evidence="7">
    <location>
        <begin position="369"/>
        <end position="389"/>
    </location>
</feature>
<keyword evidence="5 7" id="KW-0472">Membrane</keyword>
<feature type="transmembrane region" description="Helical" evidence="7">
    <location>
        <begin position="277"/>
        <end position="294"/>
    </location>
</feature>
<keyword evidence="9" id="KW-1185">Reference proteome</keyword>
<feature type="transmembrane region" description="Helical" evidence="7">
    <location>
        <begin position="431"/>
        <end position="450"/>
    </location>
</feature>
<feature type="transmembrane region" description="Helical" evidence="7">
    <location>
        <begin position="135"/>
        <end position="154"/>
    </location>
</feature>
<organism evidence="8 9">
    <name type="scientific">Methyloceanibacter caenitepidi</name>
    <dbReference type="NCBI Taxonomy" id="1384459"/>
    <lineage>
        <taxon>Bacteria</taxon>
        <taxon>Pseudomonadati</taxon>
        <taxon>Pseudomonadota</taxon>
        <taxon>Alphaproteobacteria</taxon>
        <taxon>Hyphomicrobiales</taxon>
        <taxon>Hyphomicrobiaceae</taxon>
        <taxon>Methyloceanibacter</taxon>
    </lineage>
</organism>
<feature type="transmembrane region" description="Helical" evidence="7">
    <location>
        <begin position="401"/>
        <end position="425"/>
    </location>
</feature>
<name>A0A0A8JZ27_9HYPH</name>
<dbReference type="PANTHER" id="PTHR30250">
    <property type="entry name" value="PST FAMILY PREDICTED COLANIC ACID TRANSPORTER"/>
    <property type="match status" value="1"/>
</dbReference>
<evidence type="ECO:0000313" key="9">
    <source>
        <dbReference type="Proteomes" id="UP000031643"/>
    </source>
</evidence>
<dbReference type="KEGG" id="mcg:GL4_0206"/>
<feature type="transmembrane region" description="Helical" evidence="7">
    <location>
        <begin position="339"/>
        <end position="363"/>
    </location>
</feature>